<dbReference type="Proteomes" id="UP000295221">
    <property type="component" value="Unassembled WGS sequence"/>
</dbReference>
<evidence type="ECO:0000313" key="6">
    <source>
        <dbReference type="Proteomes" id="UP000295221"/>
    </source>
</evidence>
<protein>
    <submittedName>
        <fullName evidence="5">L-threonine aldolase</fullName>
    </submittedName>
</protein>
<keyword evidence="3" id="KW-0663">Pyridoxal phosphate</keyword>
<dbReference type="InterPro" id="IPR015421">
    <property type="entry name" value="PyrdxlP-dep_Trfase_major"/>
</dbReference>
<comment type="similarity">
    <text evidence="2">Belongs to the threonine aldolase family.</text>
</comment>
<evidence type="ECO:0000259" key="4">
    <source>
        <dbReference type="Pfam" id="PF01212"/>
    </source>
</evidence>
<evidence type="ECO:0000256" key="1">
    <source>
        <dbReference type="ARBA" id="ARBA00001933"/>
    </source>
</evidence>
<dbReference type="AlphaFoldDB" id="A0A4R2GK87"/>
<dbReference type="InterPro" id="IPR015422">
    <property type="entry name" value="PyrdxlP-dep_Trfase_small"/>
</dbReference>
<dbReference type="InterPro" id="IPR001597">
    <property type="entry name" value="ArAA_b-elim_lyase/Thr_aldolase"/>
</dbReference>
<dbReference type="GO" id="GO:0016829">
    <property type="term" value="F:lyase activity"/>
    <property type="evidence" value="ECO:0007669"/>
    <property type="project" value="InterPro"/>
</dbReference>
<sequence>MNKRGFASDNNAGVHPLIMQALNDVNNGHTVGYGGDVYTQDCLNLFKKQFGEETETYFVYNGTGANIIALQAMARPYEAVICAHTAHINVDECGAPEKQTGCKLIDIWSPDGKLTPELIEPYLTGGGVEHHVQPRVISITQSTEMGTLYSLQELKALCSWAHDKGLLVHMDGARLSNAAAALNCSMAETSAKVGVDVLSLGGTKNGLMFGEAVVVFNKELSGGLKFIRKQSAQLHSKMRFISAQFNVFFTNDLWRNNALHANKMAQNLAKAASGVPGVTITQKVEANGVFAIIPKRWIEALKAHYFFYTWDENRSEVRWMTAFDTTEEDIEGFTKILREIAKKDTN</sequence>
<dbReference type="RefSeq" id="WP_132433085.1">
    <property type="nucleotide sequence ID" value="NZ_SLWK01000003.1"/>
</dbReference>
<dbReference type="EMBL" id="SLWK01000003">
    <property type="protein sequence ID" value="TCO09214.1"/>
    <property type="molecule type" value="Genomic_DNA"/>
</dbReference>
<dbReference type="SUPFAM" id="SSF53383">
    <property type="entry name" value="PLP-dependent transferases"/>
    <property type="match status" value="1"/>
</dbReference>
<accession>A0A4R2GK87</accession>
<dbReference type="PANTHER" id="PTHR48097:SF5">
    <property type="entry name" value="LOW SPECIFICITY L-THREONINE ALDOLASE"/>
    <property type="match status" value="1"/>
</dbReference>
<dbReference type="GO" id="GO:0006520">
    <property type="term" value="P:amino acid metabolic process"/>
    <property type="evidence" value="ECO:0007669"/>
    <property type="project" value="InterPro"/>
</dbReference>
<dbReference type="Gene3D" id="3.40.640.10">
    <property type="entry name" value="Type I PLP-dependent aspartate aminotransferase-like (Major domain)"/>
    <property type="match status" value="1"/>
</dbReference>
<evidence type="ECO:0000256" key="2">
    <source>
        <dbReference type="ARBA" id="ARBA00006966"/>
    </source>
</evidence>
<dbReference type="Pfam" id="PF01212">
    <property type="entry name" value="Beta_elim_lyase"/>
    <property type="match status" value="1"/>
</dbReference>
<dbReference type="PANTHER" id="PTHR48097">
    <property type="entry name" value="L-THREONINE ALDOLASE-RELATED"/>
    <property type="match status" value="1"/>
</dbReference>
<keyword evidence="6" id="KW-1185">Reference proteome</keyword>
<proteinExistence type="inferred from homology"/>
<dbReference type="CDD" id="cd06502">
    <property type="entry name" value="TA_like"/>
    <property type="match status" value="1"/>
</dbReference>
<name>A0A4R2GK87_9BACT</name>
<dbReference type="OrthoDB" id="9774495at2"/>
<comment type="caution">
    <text evidence="5">The sequence shown here is derived from an EMBL/GenBank/DDBJ whole genome shotgun (WGS) entry which is preliminary data.</text>
</comment>
<organism evidence="5 6">
    <name type="scientific">Natronoflexus pectinivorans</name>
    <dbReference type="NCBI Taxonomy" id="682526"/>
    <lineage>
        <taxon>Bacteria</taxon>
        <taxon>Pseudomonadati</taxon>
        <taxon>Bacteroidota</taxon>
        <taxon>Bacteroidia</taxon>
        <taxon>Marinilabiliales</taxon>
        <taxon>Marinilabiliaceae</taxon>
        <taxon>Natronoflexus</taxon>
    </lineage>
</organism>
<reference evidence="5 6" key="1">
    <citation type="submission" date="2019-03" db="EMBL/GenBank/DDBJ databases">
        <title>Genomic Encyclopedia of Type Strains, Phase IV (KMG-IV): sequencing the most valuable type-strain genomes for metagenomic binning, comparative biology and taxonomic classification.</title>
        <authorList>
            <person name="Goeker M."/>
        </authorList>
    </citation>
    <scope>NUCLEOTIDE SEQUENCE [LARGE SCALE GENOMIC DNA]</scope>
    <source>
        <strain evidence="5 6">DSM 24179</strain>
    </source>
</reference>
<evidence type="ECO:0000256" key="3">
    <source>
        <dbReference type="ARBA" id="ARBA00022898"/>
    </source>
</evidence>
<dbReference type="InterPro" id="IPR015424">
    <property type="entry name" value="PyrdxlP-dep_Trfase"/>
</dbReference>
<dbReference type="Gene3D" id="3.90.1150.10">
    <property type="entry name" value="Aspartate Aminotransferase, domain 1"/>
    <property type="match status" value="1"/>
</dbReference>
<feature type="domain" description="Aromatic amino acid beta-eliminating lyase/threonine aldolase" evidence="4">
    <location>
        <begin position="6"/>
        <end position="291"/>
    </location>
</feature>
<evidence type="ECO:0000313" key="5">
    <source>
        <dbReference type="EMBL" id="TCO09214.1"/>
    </source>
</evidence>
<gene>
    <name evidence="5" type="ORF">EV194_103125</name>
</gene>
<comment type="cofactor">
    <cofactor evidence="1">
        <name>pyridoxal 5'-phosphate</name>
        <dbReference type="ChEBI" id="CHEBI:597326"/>
    </cofactor>
</comment>